<dbReference type="InterPro" id="IPR050455">
    <property type="entry name" value="Tpx_Peroxidase_subfamily"/>
</dbReference>
<dbReference type="AlphaFoldDB" id="A0A383U4B5"/>
<dbReference type="SUPFAM" id="SSF52833">
    <property type="entry name" value="Thioredoxin-like"/>
    <property type="match status" value="1"/>
</dbReference>
<evidence type="ECO:0000256" key="3">
    <source>
        <dbReference type="ARBA" id="ARBA00023002"/>
    </source>
</evidence>
<name>A0A383U4B5_9FLAO</name>
<dbReference type="InterPro" id="IPR013766">
    <property type="entry name" value="Thioredoxin_domain"/>
</dbReference>
<dbReference type="EC" id="1.11.1.-" evidence="7"/>
<keyword evidence="1 7" id="KW-0575">Peroxidase</keyword>
<dbReference type="InterPro" id="IPR013740">
    <property type="entry name" value="Redoxin"/>
</dbReference>
<accession>A0A383U4B5</accession>
<evidence type="ECO:0000256" key="2">
    <source>
        <dbReference type="ARBA" id="ARBA00022862"/>
    </source>
</evidence>
<keyword evidence="3 7" id="KW-0560">Oxidoreductase</keyword>
<keyword evidence="2" id="KW-0049">Antioxidant</keyword>
<reference evidence="7 8" key="1">
    <citation type="submission" date="2018-09" db="EMBL/GenBank/DDBJ databases">
        <authorList>
            <consortium name="Pathogen Informatics"/>
        </authorList>
    </citation>
    <scope>NUCLEOTIDE SEQUENCE [LARGE SCALE GENOMIC DNA]</scope>
    <source>
        <strain evidence="7 8">OH-22767</strain>
    </source>
</reference>
<dbReference type="Gene3D" id="3.40.30.10">
    <property type="entry name" value="Glutaredoxin"/>
    <property type="match status" value="1"/>
</dbReference>
<dbReference type="PANTHER" id="PTHR43110">
    <property type="entry name" value="THIOL PEROXIDASE"/>
    <property type="match status" value="1"/>
</dbReference>
<evidence type="ECO:0000256" key="4">
    <source>
        <dbReference type="ARBA" id="ARBA00023157"/>
    </source>
</evidence>
<dbReference type="InterPro" id="IPR002065">
    <property type="entry name" value="TPX"/>
</dbReference>
<protein>
    <submittedName>
        <fullName evidence="7">Probable thiol peroxidase</fullName>
        <ecNumber evidence="7">1.11.1.-</ecNumber>
    </submittedName>
</protein>
<dbReference type="PANTHER" id="PTHR43110:SF1">
    <property type="entry name" value="THIOL PEROXIDASE"/>
    <property type="match status" value="1"/>
</dbReference>
<gene>
    <name evidence="7" type="primary">tpx</name>
    <name evidence="7" type="ORF">SAMEA104719789_01456</name>
</gene>
<proteinExistence type="predicted"/>
<feature type="domain" description="Thioredoxin" evidence="6">
    <location>
        <begin position="33"/>
        <end position="179"/>
    </location>
</feature>
<dbReference type="NCBIfam" id="NF001808">
    <property type="entry name" value="PRK00522.1"/>
    <property type="match status" value="1"/>
</dbReference>
<keyword evidence="8" id="KW-1185">Reference proteome</keyword>
<dbReference type="CDD" id="cd03014">
    <property type="entry name" value="PRX_Atyp2cys"/>
    <property type="match status" value="1"/>
</dbReference>
<dbReference type="EMBL" id="UNSC01000007">
    <property type="protein sequence ID" value="SZD74001.1"/>
    <property type="molecule type" value="Genomic_DNA"/>
</dbReference>
<evidence type="ECO:0000259" key="6">
    <source>
        <dbReference type="PROSITE" id="PS51352"/>
    </source>
</evidence>
<dbReference type="Proteomes" id="UP000262142">
    <property type="component" value="Unassembled WGS sequence"/>
</dbReference>
<evidence type="ECO:0000313" key="7">
    <source>
        <dbReference type="EMBL" id="SZD74001.1"/>
    </source>
</evidence>
<keyword evidence="5" id="KW-0676">Redox-active center</keyword>
<dbReference type="PROSITE" id="PS01265">
    <property type="entry name" value="TPX"/>
    <property type="match status" value="1"/>
</dbReference>
<evidence type="ECO:0000256" key="1">
    <source>
        <dbReference type="ARBA" id="ARBA00022559"/>
    </source>
</evidence>
<keyword evidence="4" id="KW-1015">Disulfide bond</keyword>
<sequence length="179" mass="19771">MIFATSIIKQIKLNFMAEITLKGNKINTSGSLPEKGSQVKDVELINTDLERKKISGFNGKKLVFNIFPSVDTGVCAQSVRKFNESAGNKENTLVLCISKDLPFAQKRFCAAEGLDNVLMLSDFNSDFGDVYGCKIVDGPMQGLLSRAVIVTDENGKIVYNEQVKEITDEPNYDEALSYL</sequence>
<evidence type="ECO:0000256" key="5">
    <source>
        <dbReference type="ARBA" id="ARBA00023284"/>
    </source>
</evidence>
<organism evidence="7 8">
    <name type="scientific">Candidatus Ornithobacterium hominis</name>
    <dbReference type="NCBI Taxonomy" id="2497989"/>
    <lineage>
        <taxon>Bacteria</taxon>
        <taxon>Pseudomonadati</taxon>
        <taxon>Bacteroidota</taxon>
        <taxon>Flavobacteriia</taxon>
        <taxon>Flavobacteriales</taxon>
        <taxon>Weeksellaceae</taxon>
        <taxon>Ornithobacterium</taxon>
    </lineage>
</organism>
<dbReference type="Pfam" id="PF08534">
    <property type="entry name" value="Redoxin"/>
    <property type="match status" value="1"/>
</dbReference>
<dbReference type="GO" id="GO:0008379">
    <property type="term" value="F:thioredoxin peroxidase activity"/>
    <property type="evidence" value="ECO:0007669"/>
    <property type="project" value="InterPro"/>
</dbReference>
<dbReference type="PROSITE" id="PS51352">
    <property type="entry name" value="THIOREDOXIN_2"/>
    <property type="match status" value="1"/>
</dbReference>
<dbReference type="InterPro" id="IPR036249">
    <property type="entry name" value="Thioredoxin-like_sf"/>
</dbReference>
<evidence type="ECO:0000313" key="8">
    <source>
        <dbReference type="Proteomes" id="UP000262142"/>
    </source>
</evidence>
<dbReference type="InterPro" id="IPR018219">
    <property type="entry name" value="Tpx_CS"/>
</dbReference>